<evidence type="ECO:0000256" key="1">
    <source>
        <dbReference type="ARBA" id="ARBA00022679"/>
    </source>
</evidence>
<dbReference type="Gene3D" id="3.30.565.10">
    <property type="entry name" value="Histidine kinase-like ATPase, C-terminal domain"/>
    <property type="match status" value="1"/>
</dbReference>
<dbReference type="EMBL" id="UINC01103375">
    <property type="protein sequence ID" value="SVC65705.1"/>
    <property type="molecule type" value="Genomic_DNA"/>
</dbReference>
<dbReference type="InterPro" id="IPR050482">
    <property type="entry name" value="Sensor_HK_TwoCompSys"/>
</dbReference>
<dbReference type="AlphaFoldDB" id="A0A382NZC1"/>
<evidence type="ECO:0000259" key="3">
    <source>
        <dbReference type="SMART" id="SM00065"/>
    </source>
</evidence>
<dbReference type="GO" id="GO:0046983">
    <property type="term" value="F:protein dimerization activity"/>
    <property type="evidence" value="ECO:0007669"/>
    <property type="project" value="InterPro"/>
</dbReference>
<dbReference type="GO" id="GO:0016020">
    <property type="term" value="C:membrane"/>
    <property type="evidence" value="ECO:0007669"/>
    <property type="project" value="InterPro"/>
</dbReference>
<dbReference type="CDD" id="cd16917">
    <property type="entry name" value="HATPase_UhpB-NarQ-NarX-like"/>
    <property type="match status" value="1"/>
</dbReference>
<dbReference type="InterPro" id="IPR003594">
    <property type="entry name" value="HATPase_dom"/>
</dbReference>
<keyword evidence="1" id="KW-0808">Transferase</keyword>
<proteinExistence type="predicted"/>
<accession>A0A382NZC1</accession>
<dbReference type="Pfam" id="PF02518">
    <property type="entry name" value="HATPase_c"/>
    <property type="match status" value="1"/>
</dbReference>
<feature type="domain" description="GAF" evidence="3">
    <location>
        <begin position="3"/>
        <end position="124"/>
    </location>
</feature>
<dbReference type="Gene3D" id="3.30.450.40">
    <property type="match status" value="1"/>
</dbReference>
<reference evidence="4" key="1">
    <citation type="submission" date="2018-05" db="EMBL/GenBank/DDBJ databases">
        <authorList>
            <person name="Lanie J.A."/>
            <person name="Ng W.-L."/>
            <person name="Kazmierczak K.M."/>
            <person name="Andrzejewski T.M."/>
            <person name="Davidsen T.M."/>
            <person name="Wayne K.J."/>
            <person name="Tettelin H."/>
            <person name="Glass J.I."/>
            <person name="Rusch D."/>
            <person name="Podicherti R."/>
            <person name="Tsui H.-C.T."/>
            <person name="Winkler M.E."/>
        </authorList>
    </citation>
    <scope>NUCLEOTIDE SEQUENCE</scope>
</reference>
<evidence type="ECO:0000256" key="2">
    <source>
        <dbReference type="ARBA" id="ARBA00022777"/>
    </source>
</evidence>
<sequence length="336" mass="37109">VLDANGNVESFLTSGISEGVRARLGHPPTMKEGLLAVPIENKMPLRVPSISGHPRSVGFPAGHPPMERFLGIPVVFQGKTVGQLYLTNEASAKEFSSEDEEVMTLFARQAAVAIENFRLYRQVQALGALEERERISRDLHDMVIQSLYALGLRLGNVVQTANTSPAQMAEQISYSVEKLDEVIRDLRVNILGLHLQVYYGKGLKQGLEDLVTEFQLNAFVRVHMILPDDLDRLLSSQQRVELLHVTREAMTNILKHAQAQEVTVGGNQTNELVKLVITDDGQGFDPLAPRSKDRQGIRNMEARVLSAGGWMEISSILGEGTTVEVSIPARENDPLE</sequence>
<dbReference type="SMART" id="SM00065">
    <property type="entry name" value="GAF"/>
    <property type="match status" value="1"/>
</dbReference>
<protein>
    <recommendedName>
        <fullName evidence="3">GAF domain-containing protein</fullName>
    </recommendedName>
</protein>
<dbReference type="SUPFAM" id="SSF55781">
    <property type="entry name" value="GAF domain-like"/>
    <property type="match status" value="1"/>
</dbReference>
<organism evidence="4">
    <name type="scientific">marine metagenome</name>
    <dbReference type="NCBI Taxonomy" id="408172"/>
    <lineage>
        <taxon>unclassified sequences</taxon>
        <taxon>metagenomes</taxon>
        <taxon>ecological metagenomes</taxon>
    </lineage>
</organism>
<dbReference type="InterPro" id="IPR029016">
    <property type="entry name" value="GAF-like_dom_sf"/>
</dbReference>
<keyword evidence="2" id="KW-0418">Kinase</keyword>
<dbReference type="GO" id="GO:0000155">
    <property type="term" value="F:phosphorelay sensor kinase activity"/>
    <property type="evidence" value="ECO:0007669"/>
    <property type="project" value="InterPro"/>
</dbReference>
<dbReference type="PANTHER" id="PTHR24421:SF61">
    <property type="entry name" value="OXYGEN SENSOR HISTIDINE KINASE NREB"/>
    <property type="match status" value="1"/>
</dbReference>
<dbReference type="Pfam" id="PF07730">
    <property type="entry name" value="HisKA_3"/>
    <property type="match status" value="1"/>
</dbReference>
<dbReference type="Gene3D" id="1.20.5.1930">
    <property type="match status" value="1"/>
</dbReference>
<evidence type="ECO:0000313" key="4">
    <source>
        <dbReference type="EMBL" id="SVC65705.1"/>
    </source>
</evidence>
<dbReference type="InterPro" id="IPR003018">
    <property type="entry name" value="GAF"/>
</dbReference>
<dbReference type="SUPFAM" id="SSF55874">
    <property type="entry name" value="ATPase domain of HSP90 chaperone/DNA topoisomerase II/histidine kinase"/>
    <property type="match status" value="1"/>
</dbReference>
<dbReference type="InterPro" id="IPR036890">
    <property type="entry name" value="HATPase_C_sf"/>
</dbReference>
<dbReference type="InterPro" id="IPR011712">
    <property type="entry name" value="Sig_transdc_His_kin_sub3_dim/P"/>
</dbReference>
<gene>
    <name evidence="4" type="ORF">METZ01_LOCUS318559</name>
</gene>
<dbReference type="Pfam" id="PF13185">
    <property type="entry name" value="GAF_2"/>
    <property type="match status" value="1"/>
</dbReference>
<name>A0A382NZC1_9ZZZZ</name>
<feature type="non-terminal residue" evidence="4">
    <location>
        <position position="1"/>
    </location>
</feature>
<dbReference type="PANTHER" id="PTHR24421">
    <property type="entry name" value="NITRATE/NITRITE SENSOR PROTEIN NARX-RELATED"/>
    <property type="match status" value="1"/>
</dbReference>